<dbReference type="InterPro" id="IPR027417">
    <property type="entry name" value="P-loop_NTPase"/>
</dbReference>
<dbReference type="SUPFAM" id="SSF52540">
    <property type="entry name" value="P-loop containing nucleoside triphosphate hydrolases"/>
    <property type="match status" value="1"/>
</dbReference>
<dbReference type="EC" id="2.8.2.-" evidence="1"/>
<accession>A0ABU6CWT3</accession>
<gene>
    <name evidence="1" type="ORF">VSS37_09645</name>
</gene>
<sequence>MLNLLNPEEINDLTNQLLADGGRADLPQAVLAEFTDNVETFRHGWGVAFARFGRGLAGELAYQDLLLDFREKIVPVVNRHLHEDSQYAAEKILCFLEPPADERKRLDQHLLQLRARVFRAAANNAASVPPPEFDRPVFIVSAPRSGSTLLFETLSRFPELWTIGMESHEVVEGIPALHPAAHGYGSNCLGAADAAPEAVASLRERFTRQLRDHDGQTYVSLPPEMRPAAVRFLEKTPKNALRIPFLKAAFPGARFLFLYREPCGNISSMLEGWRARRFSFYSRLPGWPHRTWCFMLIPGWRELHSRPLVEIAARQWRFTNERILDDLQQLPASDWLRVNYADLIQEPGKTVRDIARFADWRWHDNVDQHVADTLPVSSMTLSTPHPEKWRKHADELELVLPGLDSLVARIAAGQGGA</sequence>
<organism evidence="1 2">
    <name type="scientific">Candidatus Thiothrix phosphatis</name>
    <dbReference type="NCBI Taxonomy" id="3112415"/>
    <lineage>
        <taxon>Bacteria</taxon>
        <taxon>Pseudomonadati</taxon>
        <taxon>Pseudomonadota</taxon>
        <taxon>Gammaproteobacteria</taxon>
        <taxon>Thiotrichales</taxon>
        <taxon>Thiotrichaceae</taxon>
        <taxon>Thiothrix</taxon>
    </lineage>
</organism>
<keyword evidence="2" id="KW-1185">Reference proteome</keyword>
<comment type="caution">
    <text evidence="1">The sequence shown here is derived from an EMBL/GenBank/DDBJ whole genome shotgun (WGS) entry which is preliminary data.</text>
</comment>
<reference evidence="2" key="1">
    <citation type="submission" date="2023-07" db="EMBL/GenBank/DDBJ databases">
        <title>The carbon used by Thiothrix.</title>
        <authorList>
            <person name="Chen L."/>
        </authorList>
    </citation>
    <scope>NUCLEOTIDE SEQUENCE [LARGE SCALE GENOMIC DNA]</scope>
</reference>
<evidence type="ECO:0000313" key="2">
    <source>
        <dbReference type="Proteomes" id="UP001308005"/>
    </source>
</evidence>
<dbReference type="Pfam" id="PF13469">
    <property type="entry name" value="Sulfotransfer_3"/>
    <property type="match status" value="1"/>
</dbReference>
<dbReference type="EMBL" id="JAYMYJ010000093">
    <property type="protein sequence ID" value="MEB4591239.1"/>
    <property type="molecule type" value="Genomic_DNA"/>
</dbReference>
<dbReference type="RefSeq" id="WP_324694699.1">
    <property type="nucleotide sequence ID" value="NZ_JAYMYJ010000093.1"/>
</dbReference>
<dbReference type="Gene3D" id="3.40.50.300">
    <property type="entry name" value="P-loop containing nucleotide triphosphate hydrolases"/>
    <property type="match status" value="1"/>
</dbReference>
<keyword evidence="1" id="KW-0808">Transferase</keyword>
<dbReference type="Proteomes" id="UP001308005">
    <property type="component" value="Unassembled WGS sequence"/>
</dbReference>
<dbReference type="GO" id="GO:0016740">
    <property type="term" value="F:transferase activity"/>
    <property type="evidence" value="ECO:0007669"/>
    <property type="project" value="UniProtKB-KW"/>
</dbReference>
<proteinExistence type="predicted"/>
<evidence type="ECO:0000313" key="1">
    <source>
        <dbReference type="EMBL" id="MEB4591239.1"/>
    </source>
</evidence>
<name>A0ABU6CWT3_9GAMM</name>
<protein>
    <submittedName>
        <fullName evidence="1">Sulfotransferase</fullName>
        <ecNumber evidence="1">2.8.2.-</ecNumber>
    </submittedName>
</protein>